<evidence type="ECO:0000259" key="1">
    <source>
        <dbReference type="Pfam" id="PF00535"/>
    </source>
</evidence>
<dbReference type="SUPFAM" id="SSF53448">
    <property type="entry name" value="Nucleotide-diphospho-sugar transferases"/>
    <property type="match status" value="1"/>
</dbReference>
<dbReference type="EMBL" id="NRRY01000011">
    <property type="protein sequence ID" value="MBK1618552.1"/>
    <property type="molecule type" value="Genomic_DNA"/>
</dbReference>
<gene>
    <name evidence="2" type="ORF">CKO42_08895</name>
</gene>
<dbReference type="InterPro" id="IPR001173">
    <property type="entry name" value="Glyco_trans_2-like"/>
</dbReference>
<keyword evidence="3" id="KW-1185">Reference proteome</keyword>
<dbReference type="Gene3D" id="3.90.550.10">
    <property type="entry name" value="Spore Coat Polysaccharide Biosynthesis Protein SpsA, Chain A"/>
    <property type="match status" value="1"/>
</dbReference>
<accession>A0A9X0W7N1</accession>
<organism evidence="2 3">
    <name type="scientific">Lamprobacter modestohalophilus</name>
    <dbReference type="NCBI Taxonomy" id="1064514"/>
    <lineage>
        <taxon>Bacteria</taxon>
        <taxon>Pseudomonadati</taxon>
        <taxon>Pseudomonadota</taxon>
        <taxon>Gammaproteobacteria</taxon>
        <taxon>Chromatiales</taxon>
        <taxon>Chromatiaceae</taxon>
        <taxon>Lamprobacter</taxon>
    </lineage>
</organism>
<sequence>MTEHSDEVARLADIARRLQKLTDALFRDVDDVYGSFSWRLGNTFVATAMRLLGMPRGTVSADHVERLRRDYGDLQRHLQRSLALMPRSESSWHSREDYTRWRCAQPNFSDYQLKKKYQIILLWQAEFGNPEPVVGDCLEEALGYAIAQVCYPGTAPIIDTRCKWLILVDRPTRLAPDILPALEDWLDDNTDAMLCYPDEDQLDPDGNRTAPQLKPDWSPDLFYERHYPGCVIALRADQWPHFASSAQGPNPIFNLFLAYLKRYPDIRPGHVPRVLHHRLRAAEPPESAPAQRQALEKYLQCAYPGAQVLARQGGRLRPRFPLPEKQPLVSVIIPMRDRAQMTRDLVADLQKKTDWNALDILILDNGSKERESQRWLKTVAETPNIRVLALPGPFNFSRINNKGACLAKGDLLLFLNNDLRVIHADWLAEMVRHALRSEVAAVGAKLYYPDNRVQHAGVVLGLGSLAGHVFRLADPSDPGYMQRLVTTCNYSAVTAACMMIRRSVFQRLGGFDEKLAVACNDVDLCLRAVEAGSINVWTPDAELYHLESASRGGDATIGRFIRLQKEFKRMRRRWGHMINQDPMYHPGLSRAFEDYSLRVDSSIDDQTLERLDLCN</sequence>
<comment type="caution">
    <text evidence="2">The sequence shown here is derived from an EMBL/GenBank/DDBJ whole genome shotgun (WGS) entry which is preliminary data.</text>
</comment>
<feature type="domain" description="Glycosyltransferase 2-like" evidence="1">
    <location>
        <begin position="330"/>
        <end position="508"/>
    </location>
</feature>
<reference evidence="2 3" key="1">
    <citation type="journal article" date="2020" name="Microorganisms">
        <title>Osmotic Adaptation and Compatible Solute Biosynthesis of Phototrophic Bacteria as Revealed from Genome Analyses.</title>
        <authorList>
            <person name="Imhoff J.F."/>
            <person name="Rahn T."/>
            <person name="Kunzel S."/>
            <person name="Keller A."/>
            <person name="Neulinger S.C."/>
        </authorList>
    </citation>
    <scope>NUCLEOTIDE SEQUENCE [LARGE SCALE GENOMIC DNA]</scope>
    <source>
        <strain evidence="2 3">DSM 25653</strain>
    </source>
</reference>
<dbReference type="PANTHER" id="PTHR43179">
    <property type="entry name" value="RHAMNOSYLTRANSFERASE WBBL"/>
    <property type="match status" value="1"/>
</dbReference>
<proteinExistence type="predicted"/>
<dbReference type="Proteomes" id="UP001138768">
    <property type="component" value="Unassembled WGS sequence"/>
</dbReference>
<dbReference type="Pfam" id="PF00535">
    <property type="entry name" value="Glycos_transf_2"/>
    <property type="match status" value="1"/>
</dbReference>
<dbReference type="AlphaFoldDB" id="A0A9X0W7N1"/>
<evidence type="ECO:0000313" key="2">
    <source>
        <dbReference type="EMBL" id="MBK1618552.1"/>
    </source>
</evidence>
<dbReference type="PANTHER" id="PTHR43179:SF7">
    <property type="entry name" value="RHAMNOSYLTRANSFERASE WBBL"/>
    <property type="match status" value="1"/>
</dbReference>
<name>A0A9X0W7N1_9GAMM</name>
<evidence type="ECO:0000313" key="3">
    <source>
        <dbReference type="Proteomes" id="UP001138768"/>
    </source>
</evidence>
<protein>
    <recommendedName>
        <fullName evidence="1">Glycosyltransferase 2-like domain-containing protein</fullName>
    </recommendedName>
</protein>
<dbReference type="InterPro" id="IPR029044">
    <property type="entry name" value="Nucleotide-diphossugar_trans"/>
</dbReference>